<dbReference type="EMBL" id="PYDT01000006">
    <property type="protein sequence ID" value="THU59143.1"/>
    <property type="molecule type" value="Genomic_DNA"/>
</dbReference>
<comment type="caution">
    <text evidence="1">The sequence shown here is derived from an EMBL/GenBank/DDBJ whole genome shotgun (WGS) entry which is preliminary data.</text>
</comment>
<dbReference type="AlphaFoldDB" id="A0A4S8JBK9"/>
<protein>
    <submittedName>
        <fullName evidence="1">Uncharacterized protein</fullName>
    </submittedName>
</protein>
<evidence type="ECO:0000313" key="2">
    <source>
        <dbReference type="Proteomes" id="UP000317650"/>
    </source>
</evidence>
<organism evidence="1 2">
    <name type="scientific">Musa balbisiana</name>
    <name type="common">Banana</name>
    <dbReference type="NCBI Taxonomy" id="52838"/>
    <lineage>
        <taxon>Eukaryota</taxon>
        <taxon>Viridiplantae</taxon>
        <taxon>Streptophyta</taxon>
        <taxon>Embryophyta</taxon>
        <taxon>Tracheophyta</taxon>
        <taxon>Spermatophyta</taxon>
        <taxon>Magnoliopsida</taxon>
        <taxon>Liliopsida</taxon>
        <taxon>Zingiberales</taxon>
        <taxon>Musaceae</taxon>
        <taxon>Musa</taxon>
    </lineage>
</organism>
<reference evidence="1 2" key="1">
    <citation type="journal article" date="2019" name="Nat. Plants">
        <title>Genome sequencing of Musa balbisiana reveals subgenome evolution and function divergence in polyploid bananas.</title>
        <authorList>
            <person name="Yao X."/>
        </authorList>
    </citation>
    <scope>NUCLEOTIDE SEQUENCE [LARGE SCALE GENOMIC DNA]</scope>
    <source>
        <strain evidence="2">cv. DH-PKW</strain>
        <tissue evidence="1">Leaves</tissue>
    </source>
</reference>
<name>A0A4S8JBK9_MUSBA</name>
<keyword evidence="2" id="KW-1185">Reference proteome</keyword>
<sequence length="127" mass="14286">MRRKFLDLNLTAGERSPRPSHTSDPCFFDPLLCIPSSPSCNINPFILSQRREESDPKTYHRELNSRLSVPSFPAPNLDVGQGRPLFATATTTTTTTGGQRPTITASDFVQVHRVYFPVSRMTGKERY</sequence>
<dbReference type="Proteomes" id="UP000317650">
    <property type="component" value="Chromosome 3"/>
</dbReference>
<gene>
    <name evidence="1" type="ORF">C4D60_Mb03t21880</name>
</gene>
<accession>A0A4S8JBK9</accession>
<evidence type="ECO:0000313" key="1">
    <source>
        <dbReference type="EMBL" id="THU59143.1"/>
    </source>
</evidence>
<proteinExistence type="predicted"/>